<name>A0A232M4M6_9EURO</name>
<comment type="similarity">
    <text evidence="2">Belongs to the UPF0057 (PMP3) family.</text>
</comment>
<proteinExistence type="inferred from homology"/>
<evidence type="ECO:0000256" key="6">
    <source>
        <dbReference type="SAM" id="MobiDB-lite"/>
    </source>
</evidence>
<evidence type="ECO:0000256" key="7">
    <source>
        <dbReference type="SAM" id="Phobius"/>
    </source>
</evidence>
<evidence type="ECO:0000256" key="2">
    <source>
        <dbReference type="ARBA" id="ARBA00009530"/>
    </source>
</evidence>
<feature type="transmembrane region" description="Helical" evidence="7">
    <location>
        <begin position="34"/>
        <end position="53"/>
    </location>
</feature>
<dbReference type="PANTHER" id="PTHR21659:SF57">
    <property type="entry name" value="PLASMA MEMBRANE PROTEOLIPID 31"/>
    <property type="match status" value="1"/>
</dbReference>
<evidence type="ECO:0000256" key="1">
    <source>
        <dbReference type="ARBA" id="ARBA00004370"/>
    </source>
</evidence>
<organism evidence="8 9">
    <name type="scientific">Elaphomyces granulatus</name>
    <dbReference type="NCBI Taxonomy" id="519963"/>
    <lineage>
        <taxon>Eukaryota</taxon>
        <taxon>Fungi</taxon>
        <taxon>Dikarya</taxon>
        <taxon>Ascomycota</taxon>
        <taxon>Pezizomycotina</taxon>
        <taxon>Eurotiomycetes</taxon>
        <taxon>Eurotiomycetidae</taxon>
        <taxon>Eurotiales</taxon>
        <taxon>Elaphomycetaceae</taxon>
        <taxon>Elaphomyces</taxon>
    </lineage>
</organism>
<evidence type="ECO:0000256" key="5">
    <source>
        <dbReference type="ARBA" id="ARBA00023136"/>
    </source>
</evidence>
<dbReference type="Pfam" id="PF01679">
    <property type="entry name" value="Pmp3"/>
    <property type="match status" value="1"/>
</dbReference>
<sequence>MCGSDIFLAILAVFFPPISVWIKRGICTADSVINIALCCLGYIPGLLHAWYIILKYPDPDCEDEGYEPLNGSGRHRDEEGGRVTYYFVSHQPVPGPRPDKRNYGAFSAAQPTPPQVPSATRPSAQPEASSSSNQPSSDSAPPPTYSEAVRGDNKIQTQD</sequence>
<dbReference type="Proteomes" id="UP000243515">
    <property type="component" value="Unassembled WGS sequence"/>
</dbReference>
<keyword evidence="9" id="KW-1185">Reference proteome</keyword>
<dbReference type="InterPro" id="IPR000612">
    <property type="entry name" value="PMP3"/>
</dbReference>
<dbReference type="PANTHER" id="PTHR21659">
    <property type="entry name" value="HYDROPHOBIC PROTEIN RCI2 LOW TEMPERATURE AND SALT RESPONSIVE PROTEIN LTI6 -RELATED"/>
    <property type="match status" value="1"/>
</dbReference>
<evidence type="ECO:0000256" key="4">
    <source>
        <dbReference type="ARBA" id="ARBA00022989"/>
    </source>
</evidence>
<keyword evidence="4 7" id="KW-1133">Transmembrane helix</keyword>
<accession>A0A232M4M6</accession>
<gene>
    <name evidence="8" type="ORF">Egran_00881</name>
</gene>
<evidence type="ECO:0000313" key="8">
    <source>
        <dbReference type="EMBL" id="OXV11353.1"/>
    </source>
</evidence>
<comment type="caution">
    <text evidence="8">The sequence shown here is derived from an EMBL/GenBank/DDBJ whole genome shotgun (WGS) entry which is preliminary data.</text>
</comment>
<protein>
    <recommendedName>
        <fullName evidence="10">Stress response RCI peptide</fullName>
    </recommendedName>
</protein>
<feature type="transmembrane region" description="Helical" evidence="7">
    <location>
        <begin position="6"/>
        <end position="22"/>
    </location>
</feature>
<reference evidence="8 9" key="1">
    <citation type="journal article" date="2015" name="Environ. Microbiol.">
        <title>Metagenome sequence of Elaphomyces granulatus from sporocarp tissue reveals Ascomycota ectomycorrhizal fingerprints of genome expansion and a Proteobacteria-rich microbiome.</title>
        <authorList>
            <person name="Quandt C.A."/>
            <person name="Kohler A."/>
            <person name="Hesse C.N."/>
            <person name="Sharpton T.J."/>
            <person name="Martin F."/>
            <person name="Spatafora J.W."/>
        </authorList>
    </citation>
    <scope>NUCLEOTIDE SEQUENCE [LARGE SCALE GENOMIC DNA]</scope>
    <source>
        <strain evidence="8 9">OSC145934</strain>
    </source>
</reference>
<evidence type="ECO:0000256" key="3">
    <source>
        <dbReference type="ARBA" id="ARBA00022692"/>
    </source>
</evidence>
<feature type="compositionally biased region" description="Low complexity" evidence="6">
    <location>
        <begin position="122"/>
        <end position="139"/>
    </location>
</feature>
<comment type="subcellular location">
    <subcellularLocation>
        <location evidence="1">Membrane</location>
    </subcellularLocation>
</comment>
<feature type="region of interest" description="Disordered" evidence="6">
    <location>
        <begin position="88"/>
        <end position="159"/>
    </location>
</feature>
<keyword evidence="5 7" id="KW-0472">Membrane</keyword>
<dbReference type="AlphaFoldDB" id="A0A232M4M6"/>
<dbReference type="GO" id="GO:0016020">
    <property type="term" value="C:membrane"/>
    <property type="evidence" value="ECO:0007669"/>
    <property type="project" value="UniProtKB-SubCell"/>
</dbReference>
<evidence type="ECO:0000313" key="9">
    <source>
        <dbReference type="Proteomes" id="UP000243515"/>
    </source>
</evidence>
<evidence type="ECO:0008006" key="10">
    <source>
        <dbReference type="Google" id="ProtNLM"/>
    </source>
</evidence>
<dbReference type="OrthoDB" id="2802411at2759"/>
<dbReference type="EMBL" id="NPHW01002490">
    <property type="protein sequence ID" value="OXV11353.1"/>
    <property type="molecule type" value="Genomic_DNA"/>
</dbReference>
<keyword evidence="3 7" id="KW-0812">Transmembrane</keyword>